<comment type="subcellular location">
    <subcellularLocation>
        <location evidence="8">Cytoplasm</location>
    </subcellularLocation>
</comment>
<dbReference type="GO" id="GO:0006429">
    <property type="term" value="P:leucyl-tRNA aminoacylation"/>
    <property type="evidence" value="ECO:0007669"/>
    <property type="project" value="UniProtKB-UniRule"/>
</dbReference>
<evidence type="ECO:0000259" key="11">
    <source>
        <dbReference type="Pfam" id="PF08264"/>
    </source>
</evidence>
<dbReference type="AlphaFoldDB" id="A0A0G1HMW7"/>
<dbReference type="Pfam" id="PF13603">
    <property type="entry name" value="tRNA-synt_1_2"/>
    <property type="match status" value="1"/>
</dbReference>
<evidence type="ECO:0000256" key="3">
    <source>
        <dbReference type="ARBA" id="ARBA00022741"/>
    </source>
</evidence>
<evidence type="ECO:0000259" key="12">
    <source>
        <dbReference type="Pfam" id="PF09334"/>
    </source>
</evidence>
<evidence type="ECO:0000256" key="8">
    <source>
        <dbReference type="HAMAP-Rule" id="MF_00049"/>
    </source>
</evidence>
<dbReference type="InterPro" id="IPR002300">
    <property type="entry name" value="aa-tRNA-synth_Ia"/>
</dbReference>
<evidence type="ECO:0000259" key="10">
    <source>
        <dbReference type="Pfam" id="PF00133"/>
    </source>
</evidence>
<dbReference type="InterPro" id="IPR015413">
    <property type="entry name" value="Methionyl/Leucyl_tRNA_Synth"/>
</dbReference>
<dbReference type="CDD" id="cd00812">
    <property type="entry name" value="LeuRS_core"/>
    <property type="match status" value="1"/>
</dbReference>
<dbReference type="GO" id="GO:0002161">
    <property type="term" value="F:aminoacyl-tRNA deacylase activity"/>
    <property type="evidence" value="ECO:0007669"/>
    <property type="project" value="InterPro"/>
</dbReference>
<reference evidence="14 15" key="1">
    <citation type="journal article" date="2015" name="Nature">
        <title>rRNA introns, odd ribosomes, and small enigmatic genomes across a large radiation of phyla.</title>
        <authorList>
            <person name="Brown C.T."/>
            <person name="Hug L.A."/>
            <person name="Thomas B.C."/>
            <person name="Sharon I."/>
            <person name="Castelle C.J."/>
            <person name="Singh A."/>
            <person name="Wilkins M.J."/>
            <person name="Williams K.H."/>
            <person name="Banfield J.F."/>
        </authorList>
    </citation>
    <scope>NUCLEOTIDE SEQUENCE [LARGE SCALE GENOMIC DNA]</scope>
</reference>
<dbReference type="STRING" id="1618392.UW41_C0025G0017"/>
<dbReference type="InterPro" id="IPR009080">
    <property type="entry name" value="tRNAsynth_Ia_anticodon-bd"/>
</dbReference>
<evidence type="ECO:0000256" key="1">
    <source>
        <dbReference type="ARBA" id="ARBA00005594"/>
    </source>
</evidence>
<dbReference type="InterPro" id="IPR025709">
    <property type="entry name" value="Leu_tRNA-synth_edit"/>
</dbReference>
<keyword evidence="3 8" id="KW-0547">Nucleotide-binding</keyword>
<keyword evidence="6 8" id="KW-0030">Aminoacyl-tRNA synthetase</keyword>
<evidence type="ECO:0000313" key="15">
    <source>
        <dbReference type="Proteomes" id="UP000034172"/>
    </source>
</evidence>
<dbReference type="CDD" id="cd07958">
    <property type="entry name" value="Anticodon_Ia_Leu_BEm"/>
    <property type="match status" value="1"/>
</dbReference>
<evidence type="ECO:0000313" key="14">
    <source>
        <dbReference type="EMBL" id="KKT48546.1"/>
    </source>
</evidence>
<protein>
    <recommendedName>
        <fullName evidence="8">Leucine--tRNA ligase</fullName>
        <ecNumber evidence="8">6.1.1.4</ecNumber>
    </recommendedName>
    <alternativeName>
        <fullName evidence="8">Leucyl-tRNA synthetase</fullName>
        <shortName evidence="8">LeuRS</shortName>
    </alternativeName>
</protein>
<dbReference type="PANTHER" id="PTHR43740:SF2">
    <property type="entry name" value="LEUCINE--TRNA LIGASE, MITOCHONDRIAL"/>
    <property type="match status" value="1"/>
</dbReference>
<dbReference type="HAMAP" id="MF_00049_B">
    <property type="entry name" value="Leu_tRNA_synth_B"/>
    <property type="match status" value="1"/>
</dbReference>
<dbReference type="PANTHER" id="PTHR43740">
    <property type="entry name" value="LEUCYL-TRNA SYNTHETASE"/>
    <property type="match status" value="1"/>
</dbReference>
<dbReference type="GO" id="GO:0005829">
    <property type="term" value="C:cytosol"/>
    <property type="evidence" value="ECO:0007669"/>
    <property type="project" value="TreeGrafter"/>
</dbReference>
<dbReference type="Gene3D" id="3.40.50.620">
    <property type="entry name" value="HUPs"/>
    <property type="match status" value="2"/>
</dbReference>
<dbReference type="Gene3D" id="3.10.20.590">
    <property type="match status" value="1"/>
</dbReference>
<evidence type="ECO:0000256" key="4">
    <source>
        <dbReference type="ARBA" id="ARBA00022840"/>
    </source>
</evidence>
<evidence type="ECO:0000256" key="5">
    <source>
        <dbReference type="ARBA" id="ARBA00022917"/>
    </source>
</evidence>
<dbReference type="InterPro" id="IPR009008">
    <property type="entry name" value="Val/Leu/Ile-tRNA-synth_edit"/>
</dbReference>
<dbReference type="SUPFAM" id="SSF50677">
    <property type="entry name" value="ValRS/IleRS/LeuRS editing domain"/>
    <property type="match status" value="1"/>
</dbReference>
<dbReference type="FunFam" id="1.10.730.10:FF:000002">
    <property type="entry name" value="Leucine--tRNA ligase"/>
    <property type="match status" value="1"/>
</dbReference>
<dbReference type="GO" id="GO:0004823">
    <property type="term" value="F:leucine-tRNA ligase activity"/>
    <property type="evidence" value="ECO:0007669"/>
    <property type="project" value="UniProtKB-UniRule"/>
</dbReference>
<dbReference type="GO" id="GO:0005524">
    <property type="term" value="F:ATP binding"/>
    <property type="evidence" value="ECO:0007669"/>
    <property type="project" value="UniProtKB-UniRule"/>
</dbReference>
<comment type="catalytic activity">
    <reaction evidence="7 8">
        <text>tRNA(Leu) + L-leucine + ATP = L-leucyl-tRNA(Leu) + AMP + diphosphate</text>
        <dbReference type="Rhea" id="RHEA:11688"/>
        <dbReference type="Rhea" id="RHEA-COMP:9613"/>
        <dbReference type="Rhea" id="RHEA-COMP:9622"/>
        <dbReference type="ChEBI" id="CHEBI:30616"/>
        <dbReference type="ChEBI" id="CHEBI:33019"/>
        <dbReference type="ChEBI" id="CHEBI:57427"/>
        <dbReference type="ChEBI" id="CHEBI:78442"/>
        <dbReference type="ChEBI" id="CHEBI:78494"/>
        <dbReference type="ChEBI" id="CHEBI:456215"/>
        <dbReference type="EC" id="6.1.1.4"/>
    </reaction>
</comment>
<dbReference type="InterPro" id="IPR014729">
    <property type="entry name" value="Rossmann-like_a/b/a_fold"/>
</dbReference>
<keyword evidence="5 8" id="KW-0648">Protein biosynthesis</keyword>
<dbReference type="InterPro" id="IPR002302">
    <property type="entry name" value="Leu-tRNA-ligase"/>
</dbReference>
<gene>
    <name evidence="8" type="primary">leuS</name>
    <name evidence="14" type="ORF">UW41_C0025G0017</name>
</gene>
<dbReference type="Pfam" id="PF00133">
    <property type="entry name" value="tRNA-synt_1"/>
    <property type="match status" value="1"/>
</dbReference>
<accession>A0A0G1HMW7</accession>
<evidence type="ECO:0000256" key="9">
    <source>
        <dbReference type="RuleBase" id="RU363039"/>
    </source>
</evidence>
<comment type="caution">
    <text evidence="8">Lacks conserved residue(s) required for the propagation of feature annotation.</text>
</comment>
<name>A0A0G1HMW7_9BACT</name>
<evidence type="ECO:0000256" key="7">
    <source>
        <dbReference type="ARBA" id="ARBA00047469"/>
    </source>
</evidence>
<proteinExistence type="inferred from homology"/>
<dbReference type="SUPFAM" id="SSF47323">
    <property type="entry name" value="Anticodon-binding domain of a subclass of class I aminoacyl-tRNA synthetases"/>
    <property type="match status" value="1"/>
</dbReference>
<sequence>MSRGEGGDKITHMESYDFKKIEKKWAQKYEEFSGYRGIDVENDKEKFYMLTEFPYPSGSGLHVGHAFAMTAADVYARFQRMQGKNVMFPMGWDAFGLPTENFAIKSGKNPKEITKEVTDNFRYQMKNLGFSFDWDREINSTSPEYYKWTQWIFTKLFEKGLAEKKEMPINWCPKDKIGLANEEVIDGKCERCGTEAEKRTISQWVVKITDYADRLINGLYDTEFIEKVRAAQINWIGKKEGVKIRFKIKNKEIIGWIPDQVGNDSKEADFDIDEIEVFTSRPDTLEGATFLVLAPEHPIVQELRNSRTQELKKIEEFLASIKNKTEIERTDLTKEKSGVFTGLTAINPITGKEIPVWTADYVLMSYGTGAIMAVPSHDERDKEFALKYKLPVDDEYIPDEKMIGEVIRRGVGDKAVTYHLRDWIFSRQHYWGEPIPMVYCENCAMDVVDTGGRGGPPLQGGWQVVPLEQLPVVLPEVEKYLPTDTGESPLANIKEWVETTCPKCGGKAKRETDTMPNWAGSDWYFLRYCDPHNTDVLADQKKMEYWLPVDVYVGGDEHNTLHLLYSRFIYQFLWDLGVVPKNIPEPYKKRVSHGVILGPDGNRMSKSKGNVIVPDEFVEKYGADSLRTYLMFMGPFDATMAWNERSLIGVKRFIEKFYNLIGTYAGKDTVSDVESKRILNKLIKRADENLVAFKFNTVIAKLMETVNALSKPGFRVNADDLGSMIKVLAPFAPFVAEELWEKIGGEFSLHGQPWPEVDEKYLVDEKVKVSVAINGKMRAVIEVAAGAEESEVVTLAKLEEKVAKYLNEGKILKTIYVKDRMLNFVME</sequence>
<dbReference type="SUPFAM" id="SSF52374">
    <property type="entry name" value="Nucleotidylyl transferase"/>
    <property type="match status" value="1"/>
</dbReference>
<feature type="short sequence motif" description="'KMSKS' region" evidence="8">
    <location>
        <begin position="603"/>
        <end position="607"/>
    </location>
</feature>
<feature type="domain" description="Aminoacyl-tRNA synthetase class Ia" evidence="10">
    <location>
        <begin position="509"/>
        <end position="633"/>
    </location>
</feature>
<dbReference type="Gene3D" id="1.10.730.10">
    <property type="entry name" value="Isoleucyl-tRNA Synthetase, Domain 1"/>
    <property type="match status" value="2"/>
</dbReference>
<keyword evidence="8" id="KW-0963">Cytoplasm</keyword>
<dbReference type="PATRIC" id="fig|1618392.3.peg.865"/>
<evidence type="ECO:0000256" key="2">
    <source>
        <dbReference type="ARBA" id="ARBA00022598"/>
    </source>
</evidence>
<keyword evidence="2 8" id="KW-0436">Ligase</keyword>
<dbReference type="Pfam" id="PF08264">
    <property type="entry name" value="Anticodon_1"/>
    <property type="match status" value="1"/>
</dbReference>
<dbReference type="FunFam" id="3.40.50.620:FF:000003">
    <property type="entry name" value="Leucine--tRNA ligase"/>
    <property type="match status" value="1"/>
</dbReference>
<comment type="similarity">
    <text evidence="1 8 9">Belongs to the class-I aminoacyl-tRNA synthetase family.</text>
</comment>
<comment type="caution">
    <text evidence="14">The sequence shown here is derived from an EMBL/GenBank/DDBJ whole genome shotgun (WGS) entry which is preliminary data.</text>
</comment>
<keyword evidence="4 8" id="KW-0067">ATP-binding</keyword>
<organism evidence="14 15">
    <name type="scientific">Candidatus Collierbacteria bacterium GW2011_GWC2_44_18</name>
    <dbReference type="NCBI Taxonomy" id="1618392"/>
    <lineage>
        <taxon>Bacteria</taxon>
        <taxon>Candidatus Collieribacteriota</taxon>
    </lineage>
</organism>
<dbReference type="EMBL" id="LCIE01000025">
    <property type="protein sequence ID" value="KKT48546.1"/>
    <property type="molecule type" value="Genomic_DNA"/>
</dbReference>
<dbReference type="InterPro" id="IPR013155">
    <property type="entry name" value="M/V/L/I-tRNA-synth_anticd-bd"/>
</dbReference>
<dbReference type="Proteomes" id="UP000034172">
    <property type="component" value="Unassembled WGS sequence"/>
</dbReference>
<dbReference type="Pfam" id="PF09334">
    <property type="entry name" value="tRNA-synt_1g"/>
    <property type="match status" value="1"/>
</dbReference>
<dbReference type="EC" id="6.1.1.4" evidence="8"/>
<evidence type="ECO:0000256" key="6">
    <source>
        <dbReference type="ARBA" id="ARBA00023146"/>
    </source>
</evidence>
<feature type="domain" description="Methionyl/Valyl/Leucyl/Isoleucyl-tRNA synthetase anticodon-binding" evidence="11">
    <location>
        <begin position="679"/>
        <end position="791"/>
    </location>
</feature>
<feature type="binding site" evidence="8">
    <location>
        <position position="606"/>
    </location>
    <ligand>
        <name>ATP</name>
        <dbReference type="ChEBI" id="CHEBI:30616"/>
    </ligand>
</feature>
<feature type="domain" description="Leucyl-tRNA synthetase editing" evidence="13">
    <location>
        <begin position="234"/>
        <end position="394"/>
    </location>
</feature>
<feature type="domain" description="Methionyl/Leucyl tRNA synthetase" evidence="12">
    <location>
        <begin position="50"/>
        <end position="198"/>
    </location>
</feature>
<evidence type="ECO:0000259" key="13">
    <source>
        <dbReference type="Pfam" id="PF13603"/>
    </source>
</evidence>
<dbReference type="PRINTS" id="PR00985">
    <property type="entry name" value="TRNASYNTHLEU"/>
</dbReference>